<sequence>MGIFYDNSIIPDHLKRKFDVYERINKLGMDLGTFDVGPPPTSRDATVTSLKGEGISQMVFHESGLVHLSGHGYGPGQMYDDADRIKEGQDAAEWVANLMIKRLHWAITCGDEGGDLNDVLYTVKAIGMVVSTDVAFNGGPAVMNGFSERWQSVFGGGTGEFAVDGQDQNYGGVHARSAIGGFTGRFTIEPEIIVAIPPELAKAIIQNRGWIYPLPPEMLDRVKFSPAQHR</sequence>
<dbReference type="InterPro" id="IPR035959">
    <property type="entry name" value="RutC-like_sf"/>
</dbReference>
<protein>
    <submittedName>
        <fullName evidence="1">Uncharacterized protein</fullName>
    </submittedName>
</protein>
<dbReference type="Gene3D" id="3.30.1330.40">
    <property type="entry name" value="RutC-like"/>
    <property type="match status" value="1"/>
</dbReference>
<dbReference type="EMBL" id="UINC01125841">
    <property type="protein sequence ID" value="SVD03950.1"/>
    <property type="molecule type" value="Genomic_DNA"/>
</dbReference>
<dbReference type="SUPFAM" id="SSF55298">
    <property type="entry name" value="YjgF-like"/>
    <property type="match status" value="1"/>
</dbReference>
<gene>
    <name evidence="1" type="ORF">METZ01_LOCUS356804</name>
</gene>
<proteinExistence type="predicted"/>
<evidence type="ECO:0000313" key="1">
    <source>
        <dbReference type="EMBL" id="SVD03950.1"/>
    </source>
</evidence>
<reference evidence="1" key="1">
    <citation type="submission" date="2018-05" db="EMBL/GenBank/DDBJ databases">
        <authorList>
            <person name="Lanie J.A."/>
            <person name="Ng W.-L."/>
            <person name="Kazmierczak K.M."/>
            <person name="Andrzejewski T.M."/>
            <person name="Davidsen T.M."/>
            <person name="Wayne K.J."/>
            <person name="Tettelin H."/>
            <person name="Glass J.I."/>
            <person name="Rusch D."/>
            <person name="Podicherti R."/>
            <person name="Tsui H.-C.T."/>
            <person name="Winkler M.E."/>
        </authorList>
    </citation>
    <scope>NUCLEOTIDE SEQUENCE</scope>
</reference>
<accession>A0A382S2A1</accession>
<dbReference type="AlphaFoldDB" id="A0A382S2A1"/>
<name>A0A382S2A1_9ZZZZ</name>
<organism evidence="1">
    <name type="scientific">marine metagenome</name>
    <dbReference type="NCBI Taxonomy" id="408172"/>
    <lineage>
        <taxon>unclassified sequences</taxon>
        <taxon>metagenomes</taxon>
        <taxon>ecological metagenomes</taxon>
    </lineage>
</organism>